<proteinExistence type="predicted"/>
<dbReference type="OrthoDB" id="3350591at2759"/>
<evidence type="ECO:0000313" key="2">
    <source>
        <dbReference type="Proteomes" id="UP000266188"/>
    </source>
</evidence>
<reference evidence="2" key="1">
    <citation type="submission" date="2017-02" db="EMBL/GenBank/DDBJ databases">
        <authorList>
            <person name="Tafer H."/>
            <person name="Lopandic K."/>
        </authorList>
    </citation>
    <scope>NUCLEOTIDE SEQUENCE [LARGE SCALE GENOMIC DNA]</scope>
    <source>
        <strain evidence="2">CBS 366.77</strain>
    </source>
</reference>
<gene>
    <name evidence="1" type="ORF">PHISCL_00657</name>
</gene>
<sequence>MASLKLRLKDYEERDIPVTRRKDLLSSVKSKFRHESSAYKTVGTTGYSDAKVSRILEEILQPNSKRSLEDTVQAILSLVPDNASMSNEVSDVGDVCLELAEQIPYHHPSQIKLARVVEKLARSEKFMNGPDEKVNKSHNCLWALI</sequence>
<dbReference type="STRING" id="2070753.A0A3A2ZV70"/>
<keyword evidence="2" id="KW-1185">Reference proteome</keyword>
<evidence type="ECO:0000313" key="1">
    <source>
        <dbReference type="EMBL" id="RJE26956.1"/>
    </source>
</evidence>
<comment type="caution">
    <text evidence="1">The sequence shown here is derived from an EMBL/GenBank/DDBJ whole genome shotgun (WGS) entry which is preliminary data.</text>
</comment>
<dbReference type="EMBL" id="MVGC01000011">
    <property type="protein sequence ID" value="RJE26956.1"/>
    <property type="molecule type" value="Genomic_DNA"/>
</dbReference>
<name>A0A3A2ZV70_9EURO</name>
<accession>A0A3A2ZV70</accession>
<dbReference type="AlphaFoldDB" id="A0A3A2ZV70"/>
<dbReference type="Proteomes" id="UP000266188">
    <property type="component" value="Unassembled WGS sequence"/>
</dbReference>
<organism evidence="1 2">
    <name type="scientific">Aspergillus sclerotialis</name>
    <dbReference type="NCBI Taxonomy" id="2070753"/>
    <lineage>
        <taxon>Eukaryota</taxon>
        <taxon>Fungi</taxon>
        <taxon>Dikarya</taxon>
        <taxon>Ascomycota</taxon>
        <taxon>Pezizomycotina</taxon>
        <taxon>Eurotiomycetes</taxon>
        <taxon>Eurotiomycetidae</taxon>
        <taxon>Eurotiales</taxon>
        <taxon>Aspergillaceae</taxon>
        <taxon>Aspergillus</taxon>
        <taxon>Aspergillus subgen. Polypaecilum</taxon>
    </lineage>
</organism>
<protein>
    <submittedName>
        <fullName evidence="1">Uncharacterized protein</fullName>
    </submittedName>
</protein>